<comment type="similarity">
    <text evidence="1">Belongs to the leucine-binding protein family.</text>
</comment>
<organism evidence="4 5">
    <name type="scientific">Candidatus Coatesbacteria bacterium RBG_13_66_14</name>
    <dbReference type="NCBI Taxonomy" id="1817816"/>
    <lineage>
        <taxon>Bacteria</taxon>
        <taxon>Candidatus Coatesiibacteriota</taxon>
    </lineage>
</organism>
<sequence>MGPGALGTLLFALSLVCAWGCGRHEGAYLGVLGPETGDRSYYGLEGFHGAELCVNAFAKSRFTASDVPLELLHYDTVGDIVRFEALFRRLVETDGVSAVIVTDPDPDTVRLASRLSDELGTAVFFCSDSTGASGEVGSPRTYNLSVGNRLLIPEAVDVALVWARADTLALVSGEGDLFRVYHDDFTRALDASGLEYLDLELSLSGYDYDCAAYRMLADGVSGVIVNGSAEDLVGLLKSCAELTYNPPFVALATAKPRRLELPDHYVLDQGYFVGGFSSESPNAKTTAFVETFRNNIGHVPGPVAAASYDAARIVLRAIIEADSAEAGPVAQAIAGFGTHSGVAGDYVLGTPPEWVFVERTVPAATGVNVELATAPPIPLTVEEIISEAVQPAQAVPAAQTE</sequence>
<dbReference type="Proteomes" id="UP000177187">
    <property type="component" value="Unassembled WGS sequence"/>
</dbReference>
<evidence type="ECO:0000313" key="4">
    <source>
        <dbReference type="EMBL" id="OGD75366.1"/>
    </source>
</evidence>
<dbReference type="SUPFAM" id="SSF53822">
    <property type="entry name" value="Periplasmic binding protein-like I"/>
    <property type="match status" value="1"/>
</dbReference>
<feature type="domain" description="Leucine-binding protein" evidence="3">
    <location>
        <begin position="29"/>
        <end position="346"/>
    </location>
</feature>
<dbReference type="STRING" id="1817816.A2Y64_03470"/>
<protein>
    <recommendedName>
        <fullName evidence="3">Leucine-binding protein domain-containing protein</fullName>
    </recommendedName>
</protein>
<dbReference type="InterPro" id="IPR028081">
    <property type="entry name" value="Leu-bd"/>
</dbReference>
<comment type="caution">
    <text evidence="4">The sequence shown here is derived from an EMBL/GenBank/DDBJ whole genome shotgun (WGS) entry which is preliminary data.</text>
</comment>
<accession>A0A1F5F6Z3</accession>
<keyword evidence="2" id="KW-0732">Signal</keyword>
<dbReference type="InterPro" id="IPR051010">
    <property type="entry name" value="BCAA_transport"/>
</dbReference>
<evidence type="ECO:0000256" key="1">
    <source>
        <dbReference type="ARBA" id="ARBA00010062"/>
    </source>
</evidence>
<evidence type="ECO:0000259" key="3">
    <source>
        <dbReference type="Pfam" id="PF13458"/>
    </source>
</evidence>
<name>A0A1F5F6Z3_9BACT</name>
<gene>
    <name evidence="4" type="ORF">A2Y64_03470</name>
</gene>
<reference evidence="4 5" key="1">
    <citation type="journal article" date="2016" name="Nat. Commun.">
        <title>Thousands of microbial genomes shed light on interconnected biogeochemical processes in an aquifer system.</title>
        <authorList>
            <person name="Anantharaman K."/>
            <person name="Brown C.T."/>
            <person name="Hug L.A."/>
            <person name="Sharon I."/>
            <person name="Castelle C.J."/>
            <person name="Probst A.J."/>
            <person name="Thomas B.C."/>
            <person name="Singh A."/>
            <person name="Wilkins M.J."/>
            <person name="Karaoz U."/>
            <person name="Brodie E.L."/>
            <person name="Williams K.H."/>
            <person name="Hubbard S.S."/>
            <person name="Banfield J.F."/>
        </authorList>
    </citation>
    <scope>NUCLEOTIDE SEQUENCE [LARGE SCALE GENOMIC DNA]</scope>
</reference>
<dbReference type="EMBL" id="MFAF01000075">
    <property type="protein sequence ID" value="OGD75366.1"/>
    <property type="molecule type" value="Genomic_DNA"/>
</dbReference>
<dbReference type="Gene3D" id="3.40.50.2300">
    <property type="match status" value="2"/>
</dbReference>
<dbReference type="AlphaFoldDB" id="A0A1F5F6Z3"/>
<proteinExistence type="inferred from homology"/>
<dbReference type="PANTHER" id="PTHR30483">
    <property type="entry name" value="LEUCINE-SPECIFIC-BINDING PROTEIN"/>
    <property type="match status" value="1"/>
</dbReference>
<evidence type="ECO:0000256" key="2">
    <source>
        <dbReference type="ARBA" id="ARBA00022729"/>
    </source>
</evidence>
<dbReference type="PANTHER" id="PTHR30483:SF6">
    <property type="entry name" value="PERIPLASMIC BINDING PROTEIN OF ABC TRANSPORTER FOR NATURAL AMINO ACIDS"/>
    <property type="match status" value="1"/>
</dbReference>
<evidence type="ECO:0000313" key="5">
    <source>
        <dbReference type="Proteomes" id="UP000177187"/>
    </source>
</evidence>
<dbReference type="Pfam" id="PF13458">
    <property type="entry name" value="Peripla_BP_6"/>
    <property type="match status" value="1"/>
</dbReference>
<dbReference type="InterPro" id="IPR028082">
    <property type="entry name" value="Peripla_BP_I"/>
</dbReference>